<keyword evidence="3" id="KW-1185">Reference proteome</keyword>
<dbReference type="EMBL" id="BMES01000001">
    <property type="protein sequence ID" value="GGH13696.1"/>
    <property type="molecule type" value="Genomic_DNA"/>
</dbReference>
<evidence type="ECO:0000256" key="1">
    <source>
        <dbReference type="SAM" id="MobiDB-lite"/>
    </source>
</evidence>
<accession>A0A917MHA6</accession>
<dbReference type="AlphaFoldDB" id="A0A917MHA6"/>
<reference evidence="2" key="2">
    <citation type="submission" date="2020-09" db="EMBL/GenBank/DDBJ databases">
        <authorList>
            <person name="Sun Q."/>
            <person name="Zhou Y."/>
        </authorList>
    </citation>
    <scope>NUCLEOTIDE SEQUENCE</scope>
    <source>
        <strain evidence="2">CGMCC 1.12214</strain>
    </source>
</reference>
<dbReference type="RefSeq" id="WP_188516807.1">
    <property type="nucleotide sequence ID" value="NZ_BMES01000001.1"/>
</dbReference>
<feature type="compositionally biased region" description="Basic and acidic residues" evidence="1">
    <location>
        <begin position="115"/>
        <end position="125"/>
    </location>
</feature>
<organism evidence="2 3">
    <name type="scientific">Alsobacter metallidurans</name>
    <dbReference type="NCBI Taxonomy" id="340221"/>
    <lineage>
        <taxon>Bacteria</taxon>
        <taxon>Pseudomonadati</taxon>
        <taxon>Pseudomonadota</taxon>
        <taxon>Alphaproteobacteria</taxon>
        <taxon>Hyphomicrobiales</taxon>
        <taxon>Alsobacteraceae</taxon>
        <taxon>Alsobacter</taxon>
    </lineage>
</organism>
<comment type="caution">
    <text evidence="2">The sequence shown here is derived from an EMBL/GenBank/DDBJ whole genome shotgun (WGS) entry which is preliminary data.</text>
</comment>
<name>A0A917MHA6_9HYPH</name>
<feature type="compositionally biased region" description="Low complexity" evidence="1">
    <location>
        <begin position="72"/>
        <end position="83"/>
    </location>
</feature>
<sequence>MGFVLRTVIAVGIVYAISPLRDQAGPAPDLAGAARAVVADQGGKAVSAAMQLCLKDKASCALLGLGHPADAPAAPAREVAAGPSVTGSTTRPATLANAPSAKAPAAPAQPSRKKPGAEPRTPRVD</sequence>
<feature type="compositionally biased region" description="Low complexity" evidence="1">
    <location>
        <begin position="92"/>
        <end position="110"/>
    </location>
</feature>
<proteinExistence type="predicted"/>
<gene>
    <name evidence="2" type="ORF">GCM10007036_12490</name>
</gene>
<feature type="region of interest" description="Disordered" evidence="1">
    <location>
        <begin position="72"/>
        <end position="125"/>
    </location>
</feature>
<protein>
    <submittedName>
        <fullName evidence="2">Uncharacterized protein</fullName>
    </submittedName>
</protein>
<reference evidence="2" key="1">
    <citation type="journal article" date="2014" name="Int. J. Syst. Evol. Microbiol.">
        <title>Complete genome sequence of Corynebacterium casei LMG S-19264T (=DSM 44701T), isolated from a smear-ripened cheese.</title>
        <authorList>
            <consortium name="US DOE Joint Genome Institute (JGI-PGF)"/>
            <person name="Walter F."/>
            <person name="Albersmeier A."/>
            <person name="Kalinowski J."/>
            <person name="Ruckert C."/>
        </authorList>
    </citation>
    <scope>NUCLEOTIDE SEQUENCE</scope>
    <source>
        <strain evidence="2">CGMCC 1.12214</strain>
    </source>
</reference>
<evidence type="ECO:0000313" key="2">
    <source>
        <dbReference type="EMBL" id="GGH13696.1"/>
    </source>
</evidence>
<evidence type="ECO:0000313" key="3">
    <source>
        <dbReference type="Proteomes" id="UP000603912"/>
    </source>
</evidence>
<dbReference type="Proteomes" id="UP000603912">
    <property type="component" value="Unassembled WGS sequence"/>
</dbReference>